<dbReference type="InterPro" id="IPR013207">
    <property type="entry name" value="LGFP"/>
</dbReference>
<sequence>MCATHSPTNVNDDNRQAGSRNVGRRALAAAVTAGAFVGLSGVVAPMASAQEEVKGKIGEEYVAAAEANGQTPEEFFGAATSPELDAANGGKFQTFEKDKKSIYWNPDVAGGQANQVGGDIFDLWGETTMNGSPGYEWGPLHYPTTREWSTNESGASGVTGRGNHFEGGSIYWSPDHGAQLVWGLVRDAWWHIGAESSELGLPIAPETFDGSGWMQKFEGGVVVVRTDGLARVSTENSPAGTEPVPINELTIG</sequence>
<dbReference type="Proteomes" id="UP000186104">
    <property type="component" value="Chromosome"/>
</dbReference>
<feature type="transmembrane region" description="Helical" evidence="2">
    <location>
        <begin position="26"/>
        <end position="47"/>
    </location>
</feature>
<dbReference type="EMBL" id="CP015961">
    <property type="protein sequence ID" value="ANI93361.1"/>
    <property type="molecule type" value="Genomic_DNA"/>
</dbReference>
<organism evidence="3 4">
    <name type="scientific">Dietzia timorensis</name>
    <dbReference type="NCBI Taxonomy" id="499555"/>
    <lineage>
        <taxon>Bacteria</taxon>
        <taxon>Bacillati</taxon>
        <taxon>Actinomycetota</taxon>
        <taxon>Actinomycetes</taxon>
        <taxon>Mycobacteriales</taxon>
        <taxon>Dietziaceae</taxon>
        <taxon>Dietzia</taxon>
    </lineage>
</organism>
<evidence type="ECO:0000256" key="2">
    <source>
        <dbReference type="SAM" id="Phobius"/>
    </source>
</evidence>
<keyword evidence="4" id="KW-1185">Reference proteome</keyword>
<evidence type="ECO:0000256" key="1">
    <source>
        <dbReference type="SAM" id="MobiDB-lite"/>
    </source>
</evidence>
<gene>
    <name evidence="3" type="ORF">BJL86_2601</name>
</gene>
<dbReference type="AlphaFoldDB" id="A0A173LPC5"/>
<keyword evidence="2" id="KW-0812">Transmembrane</keyword>
<protein>
    <recommendedName>
        <fullName evidence="5">LGFP repeat-containing protein</fullName>
    </recommendedName>
</protein>
<dbReference type="KEGG" id="dtm:BJL86_2601"/>
<keyword evidence="2" id="KW-1133">Transmembrane helix</keyword>
<dbReference type="RefSeq" id="WP_156515348.1">
    <property type="nucleotide sequence ID" value="NZ_CP015961.1"/>
</dbReference>
<accession>A0A173LPC5</accession>
<evidence type="ECO:0000313" key="4">
    <source>
        <dbReference type="Proteomes" id="UP000186104"/>
    </source>
</evidence>
<dbReference type="Pfam" id="PF08310">
    <property type="entry name" value="LGFP"/>
    <property type="match status" value="2"/>
</dbReference>
<dbReference type="STRING" id="499555.BJL86_2601"/>
<proteinExistence type="predicted"/>
<name>A0A173LPC5_9ACTN</name>
<dbReference type="OrthoDB" id="514320at2"/>
<feature type="region of interest" description="Disordered" evidence="1">
    <location>
        <begin position="233"/>
        <end position="252"/>
    </location>
</feature>
<evidence type="ECO:0000313" key="3">
    <source>
        <dbReference type="EMBL" id="ANI93361.1"/>
    </source>
</evidence>
<evidence type="ECO:0008006" key="5">
    <source>
        <dbReference type="Google" id="ProtNLM"/>
    </source>
</evidence>
<reference evidence="3 4" key="1">
    <citation type="submission" date="2016-06" db="EMBL/GenBank/DDBJ databases">
        <title>Complete genome sequence of a saline-alkali tolerant type strain Dietzia timorensis ID05-A0528T.</title>
        <authorList>
            <person name="Wu X."/>
        </authorList>
    </citation>
    <scope>NUCLEOTIDE SEQUENCE [LARGE SCALE GENOMIC DNA]</scope>
    <source>
        <strain evidence="3 4">ID05-A0528</strain>
    </source>
</reference>
<keyword evidence="2" id="KW-0472">Membrane</keyword>